<comment type="caution">
    <text evidence="2">The sequence shown here is derived from an EMBL/GenBank/DDBJ whole genome shotgun (WGS) entry which is preliminary data.</text>
</comment>
<evidence type="ECO:0000313" key="3">
    <source>
        <dbReference type="Proteomes" id="UP000886757"/>
    </source>
</evidence>
<dbReference type="PANTHER" id="PTHR41373:SF1">
    <property type="entry name" value="PHOSPHATIDYLGLYCEROL LYSYLTRANSFERASE C-TERMINAL DOMAIN-CONTAINING PROTEIN"/>
    <property type="match status" value="1"/>
</dbReference>
<reference evidence="2" key="1">
    <citation type="submission" date="2020-10" db="EMBL/GenBank/DDBJ databases">
        <authorList>
            <person name="Gilroy R."/>
        </authorList>
    </citation>
    <scope>NUCLEOTIDE SEQUENCE</scope>
    <source>
        <strain evidence="2">ChiSjej4B22-8148</strain>
    </source>
</reference>
<sequence>MEIKFRKLELEDKEIVDRLFKIQQSRSCECTFANTYLWSRQYKVEFAVIEGMLVFHYITGTKRFTFPFGNGENLKKVLDLLMEWCRRQGEEFHLAMVTPQNFARLEALYPGRFTIEYIRDAADYVYETEKLIRLSGKKYHGKKNHINKFQKMYPDWSYESITSENVEECFQMALAWRNENGCDADPGKNAEMCVTLNALRLFEELEFRGGLLRTGGKVVAFSIGEPVCDDTMVVHIEKAYAQVQGAYPMMNQQFLLHEAQGYPYVNREDDAGQEGLRKAKLSYHPAFMVEKGMVSLAKEEAE</sequence>
<dbReference type="Pfam" id="PF09924">
    <property type="entry name" value="LPG_synthase_C"/>
    <property type="match status" value="1"/>
</dbReference>
<evidence type="ECO:0000259" key="1">
    <source>
        <dbReference type="Pfam" id="PF09924"/>
    </source>
</evidence>
<dbReference type="PIRSF" id="PIRSF018688">
    <property type="entry name" value="UCP018688"/>
    <property type="match status" value="1"/>
</dbReference>
<dbReference type="Proteomes" id="UP000886757">
    <property type="component" value="Unassembled WGS sequence"/>
</dbReference>
<dbReference type="InterPro" id="IPR024320">
    <property type="entry name" value="LPG_synthase_C"/>
</dbReference>
<dbReference type="Gene3D" id="3.40.630.30">
    <property type="match status" value="1"/>
</dbReference>
<dbReference type="EMBL" id="DVGK01000058">
    <property type="protein sequence ID" value="HIR13269.1"/>
    <property type="molecule type" value="Genomic_DNA"/>
</dbReference>
<dbReference type="SUPFAM" id="SSF55729">
    <property type="entry name" value="Acyl-CoA N-acyltransferases (Nat)"/>
    <property type="match status" value="2"/>
</dbReference>
<feature type="domain" description="Phosphatidylglycerol lysyltransferase C-terminal" evidence="1">
    <location>
        <begin position="23"/>
        <end position="287"/>
    </location>
</feature>
<gene>
    <name evidence="2" type="ORF">IAB31_05020</name>
</gene>
<protein>
    <submittedName>
        <fullName evidence="2">DUF2156 domain-containing protein</fullName>
    </submittedName>
</protein>
<name>A0A9D1AD68_9FIRM</name>
<accession>A0A9D1AD68</accession>
<evidence type="ECO:0000313" key="2">
    <source>
        <dbReference type="EMBL" id="HIR13269.1"/>
    </source>
</evidence>
<proteinExistence type="predicted"/>
<dbReference type="InterPro" id="IPR016732">
    <property type="entry name" value="UCP018688"/>
</dbReference>
<reference evidence="2" key="2">
    <citation type="journal article" date="2021" name="PeerJ">
        <title>Extensive microbial diversity within the chicken gut microbiome revealed by metagenomics and culture.</title>
        <authorList>
            <person name="Gilroy R."/>
            <person name="Ravi A."/>
            <person name="Getino M."/>
            <person name="Pursley I."/>
            <person name="Horton D.L."/>
            <person name="Alikhan N.F."/>
            <person name="Baker D."/>
            <person name="Gharbi K."/>
            <person name="Hall N."/>
            <person name="Watson M."/>
            <person name="Adriaenssens E.M."/>
            <person name="Foster-Nyarko E."/>
            <person name="Jarju S."/>
            <person name="Secka A."/>
            <person name="Antonio M."/>
            <person name="Oren A."/>
            <person name="Chaudhuri R.R."/>
            <person name="La Ragione R."/>
            <person name="Hildebrand F."/>
            <person name="Pallen M.J."/>
        </authorList>
    </citation>
    <scope>NUCLEOTIDE SEQUENCE</scope>
    <source>
        <strain evidence="2">ChiSjej4B22-8148</strain>
    </source>
</reference>
<organism evidence="2 3">
    <name type="scientific">Candidatus Choladousia intestinavium</name>
    <dbReference type="NCBI Taxonomy" id="2840727"/>
    <lineage>
        <taxon>Bacteria</taxon>
        <taxon>Bacillati</taxon>
        <taxon>Bacillota</taxon>
        <taxon>Clostridia</taxon>
        <taxon>Lachnospirales</taxon>
        <taxon>Lachnospiraceae</taxon>
        <taxon>Lachnospiraceae incertae sedis</taxon>
        <taxon>Candidatus Choladousia</taxon>
    </lineage>
</organism>
<dbReference type="AlphaFoldDB" id="A0A9D1AD68"/>
<dbReference type="InterPro" id="IPR016181">
    <property type="entry name" value="Acyl_CoA_acyltransferase"/>
</dbReference>
<dbReference type="PANTHER" id="PTHR41373">
    <property type="entry name" value="DUF2156 DOMAIN-CONTAINING PROTEIN"/>
    <property type="match status" value="1"/>
</dbReference>